<dbReference type="Proteomes" id="UP000008983">
    <property type="component" value="Unassembled WGS sequence"/>
</dbReference>
<accession>G0QVY9</accession>
<gene>
    <name evidence="2" type="ORF">IMG5_127630</name>
</gene>
<dbReference type="AlphaFoldDB" id="G0QVY9"/>
<feature type="region of interest" description="Disordered" evidence="1">
    <location>
        <begin position="330"/>
        <end position="351"/>
    </location>
</feature>
<name>G0QVY9_ICHMU</name>
<dbReference type="eggNOG" id="ENOG502T0SZ">
    <property type="taxonomic scope" value="Eukaryota"/>
</dbReference>
<evidence type="ECO:0000313" key="3">
    <source>
        <dbReference type="Proteomes" id="UP000008983"/>
    </source>
</evidence>
<dbReference type="OrthoDB" id="10615593at2759"/>
<feature type="compositionally biased region" description="Basic and acidic residues" evidence="1">
    <location>
        <begin position="339"/>
        <end position="350"/>
    </location>
</feature>
<keyword evidence="3" id="KW-1185">Reference proteome</keyword>
<reference evidence="2 3" key="1">
    <citation type="submission" date="2011-07" db="EMBL/GenBank/DDBJ databases">
        <authorList>
            <person name="Coyne R."/>
            <person name="Brami D."/>
            <person name="Johnson J."/>
            <person name="Hostetler J."/>
            <person name="Hannick L."/>
            <person name="Clark T."/>
            <person name="Cassidy-Hanley D."/>
            <person name="Inman J."/>
        </authorList>
    </citation>
    <scope>NUCLEOTIDE SEQUENCE [LARGE SCALE GENOMIC DNA]</scope>
    <source>
        <strain evidence="2 3">G5</strain>
    </source>
</reference>
<dbReference type="InParanoid" id="G0QVY9"/>
<dbReference type="EMBL" id="GL983968">
    <property type="protein sequence ID" value="EGR30623.1"/>
    <property type="molecule type" value="Genomic_DNA"/>
</dbReference>
<proteinExistence type="predicted"/>
<dbReference type="RefSeq" id="XP_004032210.1">
    <property type="nucleotide sequence ID" value="XM_004032162.1"/>
</dbReference>
<protein>
    <submittedName>
        <fullName evidence="2">Uncharacterized protein</fullName>
    </submittedName>
</protein>
<dbReference type="GeneID" id="14906737"/>
<organism evidence="2 3">
    <name type="scientific">Ichthyophthirius multifiliis</name>
    <name type="common">White spot disease agent</name>
    <name type="synonym">Ich</name>
    <dbReference type="NCBI Taxonomy" id="5932"/>
    <lineage>
        <taxon>Eukaryota</taxon>
        <taxon>Sar</taxon>
        <taxon>Alveolata</taxon>
        <taxon>Ciliophora</taxon>
        <taxon>Intramacronucleata</taxon>
        <taxon>Oligohymenophorea</taxon>
        <taxon>Hymenostomatida</taxon>
        <taxon>Ophryoglenina</taxon>
        <taxon>Ichthyophthirius</taxon>
    </lineage>
</organism>
<sequence>QHQEIIQQLQSELNQVYGKNAYKIANLSYNYEIIGHKEGVITGKYSLMNQSLKEHEYGQILNPSNQQWLNELQNTTYLNIDEKNINLNVVEENSHFSLILDDFKQDEYVQELDDNQVIVFNFPVNWDKNDILNFISSEINVPFQSISVTECVISLPAFATLTFNNQKDALTFKNLVNTKQYKSDLRHPLQACTFEDSRNEHSLNRTLVIQGFFPDQKLTDLLFELSSYGRVVNLEFIEEPQHQALPTSQQVLDYLKKNVDETNTQFVYEINDLSQDIPKVIEYPPYNPIFNLKDKKKEEIQRQWIEQQKFYFENKILLANQKIIKKKKYTEEGGEEEPAQEKEEEKEKGDQYYQPLTDIEIKYKNIKYEKYLQELQNLYDGDYTEEMRENIFGEKSKQSCKDVDGQIFLNQEKSDFYNRIVLSDQQIEDKKYFEENKHLLPTYGIEQVLQGLKENPEGTMRLIQEFQVPDEVYDIKKEQLVDKEGKQVPLQNYVQDLNNYIAQLGEKFEAQKDSYGDDKIMKFINKPYKVPIKILNIDEKNSIRNILKGYGLQDDQIEKEIAYFVEHGDYSSYIYKHFDKSQKQLDFDDLQFLIESTGLSQAGIF</sequence>
<evidence type="ECO:0000313" key="2">
    <source>
        <dbReference type="EMBL" id="EGR30623.1"/>
    </source>
</evidence>
<evidence type="ECO:0000256" key="1">
    <source>
        <dbReference type="SAM" id="MobiDB-lite"/>
    </source>
</evidence>
<feature type="non-terminal residue" evidence="2">
    <location>
        <position position="1"/>
    </location>
</feature>